<organism evidence="1 2">
    <name type="scientific">Melastoma candidum</name>
    <dbReference type="NCBI Taxonomy" id="119954"/>
    <lineage>
        <taxon>Eukaryota</taxon>
        <taxon>Viridiplantae</taxon>
        <taxon>Streptophyta</taxon>
        <taxon>Embryophyta</taxon>
        <taxon>Tracheophyta</taxon>
        <taxon>Spermatophyta</taxon>
        <taxon>Magnoliopsida</taxon>
        <taxon>eudicotyledons</taxon>
        <taxon>Gunneridae</taxon>
        <taxon>Pentapetalae</taxon>
        <taxon>rosids</taxon>
        <taxon>malvids</taxon>
        <taxon>Myrtales</taxon>
        <taxon>Melastomataceae</taxon>
        <taxon>Melastomatoideae</taxon>
        <taxon>Melastomateae</taxon>
        <taxon>Melastoma</taxon>
    </lineage>
</organism>
<proteinExistence type="predicted"/>
<keyword evidence="2" id="KW-1185">Reference proteome</keyword>
<evidence type="ECO:0000313" key="1">
    <source>
        <dbReference type="EMBL" id="KAI4386153.1"/>
    </source>
</evidence>
<evidence type="ECO:0000313" key="2">
    <source>
        <dbReference type="Proteomes" id="UP001057402"/>
    </source>
</evidence>
<dbReference type="Proteomes" id="UP001057402">
    <property type="component" value="Chromosome 2"/>
</dbReference>
<gene>
    <name evidence="1" type="ORF">MLD38_004112</name>
</gene>
<protein>
    <submittedName>
        <fullName evidence="1">Uncharacterized protein</fullName>
    </submittedName>
</protein>
<comment type="caution">
    <text evidence="1">The sequence shown here is derived from an EMBL/GenBank/DDBJ whole genome shotgun (WGS) entry which is preliminary data.</text>
</comment>
<reference evidence="2" key="1">
    <citation type="journal article" date="2023" name="Front. Plant Sci.">
        <title>Chromosomal-level genome assembly of Melastoma candidum provides insights into trichome evolution.</title>
        <authorList>
            <person name="Zhong Y."/>
            <person name="Wu W."/>
            <person name="Sun C."/>
            <person name="Zou P."/>
            <person name="Liu Y."/>
            <person name="Dai S."/>
            <person name="Zhou R."/>
        </authorList>
    </citation>
    <scope>NUCLEOTIDE SEQUENCE [LARGE SCALE GENOMIC DNA]</scope>
</reference>
<accession>A0ACB9S679</accession>
<name>A0ACB9S679_9MYRT</name>
<dbReference type="EMBL" id="CM042881">
    <property type="protein sequence ID" value="KAI4386153.1"/>
    <property type="molecule type" value="Genomic_DNA"/>
</dbReference>
<sequence>MENHRRKRDSNPSVSDQRVYFVPLRSHPPPPTPPRSYAHAAFAFRGGKFEDLVRAMSVACSLGSNETLLVAEIYNGRIVRYLEELTDSLTLIREQDQLVAYRLMRKTDSEPLVVFMHQKLEEQYMHGSLSSEWKAFGIPLVARVGILNSGADIYSLFTSLLRPFLKSSNANLDDGPETTDAGVECASPAEDTVTADRCKPTLKCLDVEEVESSSYSKIQFYLTDEKGLNKKS</sequence>